<dbReference type="Pfam" id="PF05258">
    <property type="entry name" value="DciA"/>
    <property type="match status" value="1"/>
</dbReference>
<name>A0A318U4C3_9RHOB</name>
<dbReference type="AlphaFoldDB" id="A0A318U4C3"/>
<proteinExistence type="predicted"/>
<dbReference type="EMBL" id="QJTK01000002">
    <property type="protein sequence ID" value="PYF11755.1"/>
    <property type="molecule type" value="Genomic_DNA"/>
</dbReference>
<evidence type="ECO:0000313" key="2">
    <source>
        <dbReference type="Proteomes" id="UP000247727"/>
    </source>
</evidence>
<accession>A0A318U4C3</accession>
<dbReference type="RefSeq" id="WP_110804368.1">
    <property type="nucleotide sequence ID" value="NZ_QJTK01000002.1"/>
</dbReference>
<organism evidence="1 2">
    <name type="scientific">Rhodobacter viridis</name>
    <dbReference type="NCBI Taxonomy" id="1054202"/>
    <lineage>
        <taxon>Bacteria</taxon>
        <taxon>Pseudomonadati</taxon>
        <taxon>Pseudomonadota</taxon>
        <taxon>Alphaproteobacteria</taxon>
        <taxon>Rhodobacterales</taxon>
        <taxon>Rhodobacter group</taxon>
        <taxon>Rhodobacter</taxon>
    </lineage>
</organism>
<protein>
    <submittedName>
        <fullName evidence="1">Uncharacterized protein</fullName>
    </submittedName>
</protein>
<dbReference type="OrthoDB" id="7160947at2"/>
<sequence length="193" mass="20773">MDDDRHDHEPFERPAAPTKLRRMRGFEPAAGLVKDRIRTAGESRGFAVARLVTHWAEVVGPEIAAHAVPVKIGYGREGIGASLTLLVAGPMAPMIDMSREKIRKKVNACYGYNAISRILITQTAATGFAEGQAAFAPAPKKVPAKPTPEVCAKAQAATEGLADAGLRTALEDLARNILMKPARQRDDLRKADP</sequence>
<gene>
    <name evidence="1" type="ORF">C8J30_10265</name>
</gene>
<evidence type="ECO:0000313" key="1">
    <source>
        <dbReference type="EMBL" id="PYF11755.1"/>
    </source>
</evidence>
<comment type="caution">
    <text evidence="1">The sequence shown here is derived from an EMBL/GenBank/DDBJ whole genome shotgun (WGS) entry which is preliminary data.</text>
</comment>
<dbReference type="InterPro" id="IPR007922">
    <property type="entry name" value="DciA-like"/>
</dbReference>
<dbReference type="InterPro" id="IPR010593">
    <property type="entry name" value="DUF1159"/>
</dbReference>
<reference evidence="1 2" key="1">
    <citation type="submission" date="2018-06" db="EMBL/GenBank/DDBJ databases">
        <title>Genomic Encyclopedia of Type Strains, Phase III (KMG-III): the genomes of soil and plant-associated and newly described type strains.</title>
        <authorList>
            <person name="Whitman W."/>
        </authorList>
    </citation>
    <scope>NUCLEOTIDE SEQUENCE [LARGE SCALE GENOMIC DNA]</scope>
    <source>
        <strain evidence="1 2">JA737</strain>
    </source>
</reference>
<keyword evidence="2" id="KW-1185">Reference proteome</keyword>
<dbReference type="Proteomes" id="UP000247727">
    <property type="component" value="Unassembled WGS sequence"/>
</dbReference>
<dbReference type="PIRSF" id="PIRSF032064">
    <property type="entry name" value="UCP032064"/>
    <property type="match status" value="1"/>
</dbReference>